<name>A0A0B5BDD8_9BACT</name>
<evidence type="ECO:0000259" key="10">
    <source>
        <dbReference type="SMART" id="SM01390"/>
    </source>
</evidence>
<dbReference type="GO" id="GO:0019843">
    <property type="term" value="F:rRNA binding"/>
    <property type="evidence" value="ECO:0007669"/>
    <property type="project" value="UniProtKB-UniRule"/>
</dbReference>
<dbReference type="GO" id="GO:0006412">
    <property type="term" value="P:translation"/>
    <property type="evidence" value="ECO:0007669"/>
    <property type="project" value="UniProtKB-UniRule"/>
</dbReference>
<comment type="function">
    <text evidence="7">With S5 and S12 plays an important role in translational accuracy.</text>
</comment>
<dbReference type="OrthoDB" id="9803672at2"/>
<dbReference type="GO" id="GO:0003735">
    <property type="term" value="F:structural constituent of ribosome"/>
    <property type="evidence" value="ECO:0007669"/>
    <property type="project" value="InterPro"/>
</dbReference>
<gene>
    <name evidence="7" type="primary">rpsD</name>
    <name evidence="11" type="ORF">GPICK_03445</name>
</gene>
<dbReference type="STRING" id="345632.GPICK_03445"/>
<reference evidence="11 12" key="1">
    <citation type="journal article" date="2015" name="Genome Announc.">
        <title>Complete Genome of Geobacter pickeringii G13T, a Metal-Reducing Isolate from Sedimentary Kaolin Deposits.</title>
        <authorList>
            <person name="Badalamenti J.P."/>
            <person name="Bond D.R."/>
        </authorList>
    </citation>
    <scope>NUCLEOTIDE SEQUENCE [LARGE SCALE GENOMIC DNA]</scope>
    <source>
        <strain evidence="11 12">G13</strain>
    </source>
</reference>
<keyword evidence="3 7" id="KW-0694">RNA-binding</keyword>
<dbReference type="GO" id="GO:0042274">
    <property type="term" value="P:ribosomal small subunit biogenesis"/>
    <property type="evidence" value="ECO:0007669"/>
    <property type="project" value="TreeGrafter"/>
</dbReference>
<evidence type="ECO:0000259" key="9">
    <source>
        <dbReference type="SMART" id="SM00363"/>
    </source>
</evidence>
<evidence type="ECO:0000256" key="6">
    <source>
        <dbReference type="ARBA" id="ARBA00035254"/>
    </source>
</evidence>
<dbReference type="HOGENOM" id="CLU_092403_0_2_7"/>
<organism evidence="11 12">
    <name type="scientific">Geobacter pickeringii</name>
    <dbReference type="NCBI Taxonomy" id="345632"/>
    <lineage>
        <taxon>Bacteria</taxon>
        <taxon>Pseudomonadati</taxon>
        <taxon>Thermodesulfobacteriota</taxon>
        <taxon>Desulfuromonadia</taxon>
        <taxon>Geobacterales</taxon>
        <taxon>Geobacteraceae</taxon>
        <taxon>Geobacter</taxon>
    </lineage>
</organism>
<evidence type="ECO:0000256" key="8">
    <source>
        <dbReference type="RuleBase" id="RU003699"/>
    </source>
</evidence>
<evidence type="ECO:0000313" key="11">
    <source>
        <dbReference type="EMBL" id="AJE02555.1"/>
    </source>
</evidence>
<dbReference type="InterPro" id="IPR005709">
    <property type="entry name" value="Ribosomal_uS4_bac-type"/>
</dbReference>
<dbReference type="SMART" id="SM01390">
    <property type="entry name" value="Ribosomal_S4"/>
    <property type="match status" value="1"/>
</dbReference>
<keyword evidence="2 7" id="KW-0699">rRNA-binding</keyword>
<dbReference type="InterPro" id="IPR018079">
    <property type="entry name" value="Ribosomal_uS4_CS"/>
</dbReference>
<evidence type="ECO:0000256" key="1">
    <source>
        <dbReference type="ARBA" id="ARBA00007465"/>
    </source>
</evidence>
<feature type="domain" description="Small ribosomal subunit protein uS4 N-terminal" evidence="10">
    <location>
        <begin position="3"/>
        <end position="97"/>
    </location>
</feature>
<dbReference type="Pfam" id="PF00163">
    <property type="entry name" value="Ribosomal_S4"/>
    <property type="match status" value="1"/>
</dbReference>
<evidence type="ECO:0000256" key="5">
    <source>
        <dbReference type="ARBA" id="ARBA00023274"/>
    </source>
</evidence>
<dbReference type="NCBIfam" id="TIGR01017">
    <property type="entry name" value="rpsD_bact"/>
    <property type="match status" value="1"/>
</dbReference>
<dbReference type="NCBIfam" id="NF003717">
    <property type="entry name" value="PRK05327.1"/>
    <property type="match status" value="1"/>
</dbReference>
<evidence type="ECO:0000256" key="2">
    <source>
        <dbReference type="ARBA" id="ARBA00022730"/>
    </source>
</evidence>
<dbReference type="SMART" id="SM00363">
    <property type="entry name" value="S4"/>
    <property type="match status" value="1"/>
</dbReference>
<dbReference type="PANTHER" id="PTHR11831:SF4">
    <property type="entry name" value="SMALL RIBOSOMAL SUBUNIT PROTEIN US4M"/>
    <property type="match status" value="1"/>
</dbReference>
<keyword evidence="5 7" id="KW-0687">Ribonucleoprotein</keyword>
<comment type="function">
    <text evidence="7">One of the primary rRNA binding proteins, it binds directly to 16S rRNA where it nucleates assembly of the body of the 30S subunit.</text>
</comment>
<protein>
    <recommendedName>
        <fullName evidence="6 7">Small ribosomal subunit protein uS4</fullName>
    </recommendedName>
</protein>
<dbReference type="Gene3D" id="3.10.290.10">
    <property type="entry name" value="RNA-binding S4 domain"/>
    <property type="match status" value="1"/>
</dbReference>
<dbReference type="Proteomes" id="UP000057609">
    <property type="component" value="Chromosome"/>
</dbReference>
<dbReference type="InterPro" id="IPR002942">
    <property type="entry name" value="S4_RNA-bd"/>
</dbReference>
<dbReference type="FunFam" id="3.10.290.10:FF:000001">
    <property type="entry name" value="30S ribosomal protein S4"/>
    <property type="match status" value="1"/>
</dbReference>
<dbReference type="Pfam" id="PF01479">
    <property type="entry name" value="S4"/>
    <property type="match status" value="1"/>
</dbReference>
<dbReference type="HAMAP" id="MF_01306_B">
    <property type="entry name" value="Ribosomal_uS4_B"/>
    <property type="match status" value="1"/>
</dbReference>
<dbReference type="InterPro" id="IPR022801">
    <property type="entry name" value="Ribosomal_uS4"/>
</dbReference>
<dbReference type="KEGG" id="gpi:GPICK_03445"/>
<dbReference type="PROSITE" id="PS00632">
    <property type="entry name" value="RIBOSOMAL_S4"/>
    <property type="match status" value="1"/>
</dbReference>
<dbReference type="PANTHER" id="PTHR11831">
    <property type="entry name" value="30S 40S RIBOSOMAL PROTEIN"/>
    <property type="match status" value="1"/>
</dbReference>
<evidence type="ECO:0000256" key="4">
    <source>
        <dbReference type="ARBA" id="ARBA00022980"/>
    </source>
</evidence>
<proteinExistence type="inferred from homology"/>
<dbReference type="InterPro" id="IPR001912">
    <property type="entry name" value="Ribosomal_uS4_N"/>
</dbReference>
<dbReference type="InterPro" id="IPR036986">
    <property type="entry name" value="S4_RNA-bd_sf"/>
</dbReference>
<dbReference type="SUPFAM" id="SSF55174">
    <property type="entry name" value="Alpha-L RNA-binding motif"/>
    <property type="match status" value="1"/>
</dbReference>
<dbReference type="PROSITE" id="PS50889">
    <property type="entry name" value="S4"/>
    <property type="match status" value="1"/>
</dbReference>
<keyword evidence="12" id="KW-1185">Reference proteome</keyword>
<evidence type="ECO:0000313" key="12">
    <source>
        <dbReference type="Proteomes" id="UP000057609"/>
    </source>
</evidence>
<accession>A0A0B5BDD8</accession>
<dbReference type="FunFam" id="1.10.1050.10:FF:000001">
    <property type="entry name" value="30S ribosomal protein S4"/>
    <property type="match status" value="1"/>
</dbReference>
<keyword evidence="4 7" id="KW-0689">Ribosomal protein</keyword>
<dbReference type="EMBL" id="CP009788">
    <property type="protein sequence ID" value="AJE02555.1"/>
    <property type="molecule type" value="Genomic_DNA"/>
</dbReference>
<dbReference type="GO" id="GO:0015935">
    <property type="term" value="C:small ribosomal subunit"/>
    <property type="evidence" value="ECO:0007669"/>
    <property type="project" value="InterPro"/>
</dbReference>
<dbReference type="Gene3D" id="1.10.1050.10">
    <property type="entry name" value="Ribosomal Protein S4 Delta 41, Chain A, domain 1"/>
    <property type="match status" value="1"/>
</dbReference>
<feature type="domain" description="RNA-binding S4" evidence="9">
    <location>
        <begin position="98"/>
        <end position="162"/>
    </location>
</feature>
<comment type="similarity">
    <text evidence="1 7 8">Belongs to the universal ribosomal protein uS4 family.</text>
</comment>
<dbReference type="RefSeq" id="WP_039740535.1">
    <property type="nucleotide sequence ID" value="NZ_CP009788.1"/>
</dbReference>
<sequence>MARYTGPSCRLCRRENMELFLKGERCYTDKCAIKRRNYPPGQHGQGRSKVSNYGVQLREKQKVRRIYGILEKQFRGYFQEADRLRGVTGENLLSLLERRLDNVVYRLGFAASRTEARILVRHNHFTVNGRKANIGSIQLRPGDVVELKEKSRKISCINESLEAVVRRGIPQWLDLDKDSYKGTVKTLPVREDVTMPIQEQLIVELYSK</sequence>
<dbReference type="CDD" id="cd00165">
    <property type="entry name" value="S4"/>
    <property type="match status" value="1"/>
</dbReference>
<comment type="subunit">
    <text evidence="7">Part of the 30S ribosomal subunit. Contacts protein S5. The interaction surface between S4 and S5 is involved in control of translational fidelity.</text>
</comment>
<dbReference type="AlphaFoldDB" id="A0A0B5BDD8"/>
<evidence type="ECO:0000256" key="3">
    <source>
        <dbReference type="ARBA" id="ARBA00022884"/>
    </source>
</evidence>
<evidence type="ECO:0000256" key="7">
    <source>
        <dbReference type="HAMAP-Rule" id="MF_01306"/>
    </source>
</evidence>